<dbReference type="RefSeq" id="XP_014152577.1">
    <property type="nucleotide sequence ID" value="XM_014297102.1"/>
</dbReference>
<dbReference type="EMBL" id="KQ242444">
    <property type="protein sequence ID" value="KNC78675.1"/>
    <property type="molecule type" value="Genomic_DNA"/>
</dbReference>
<gene>
    <name evidence="1" type="ORF">SARC_08900</name>
</gene>
<sequence length="75" mass="8528">MNSRTVGGSIGHIHEDISGPILQLYLAYRWKMLPNCTGRYTCLDHKSVSVLTPTELVKDMDRCVPMTTTRALFMR</sequence>
<name>A0A0L0FPD4_9EUKA</name>
<evidence type="ECO:0000313" key="2">
    <source>
        <dbReference type="Proteomes" id="UP000054560"/>
    </source>
</evidence>
<protein>
    <submittedName>
        <fullName evidence="1">Uncharacterized protein</fullName>
    </submittedName>
</protein>
<dbReference type="GeneID" id="25909404"/>
<proteinExistence type="predicted"/>
<organism evidence="1 2">
    <name type="scientific">Sphaeroforma arctica JP610</name>
    <dbReference type="NCBI Taxonomy" id="667725"/>
    <lineage>
        <taxon>Eukaryota</taxon>
        <taxon>Ichthyosporea</taxon>
        <taxon>Ichthyophonida</taxon>
        <taxon>Sphaeroforma</taxon>
    </lineage>
</organism>
<dbReference type="Proteomes" id="UP000054560">
    <property type="component" value="Unassembled WGS sequence"/>
</dbReference>
<dbReference type="AlphaFoldDB" id="A0A0L0FPD4"/>
<keyword evidence="2" id="KW-1185">Reference proteome</keyword>
<reference evidence="1 2" key="1">
    <citation type="submission" date="2011-02" db="EMBL/GenBank/DDBJ databases">
        <title>The Genome Sequence of Sphaeroforma arctica JP610.</title>
        <authorList>
            <consortium name="The Broad Institute Genome Sequencing Platform"/>
            <person name="Russ C."/>
            <person name="Cuomo C."/>
            <person name="Young S.K."/>
            <person name="Zeng Q."/>
            <person name="Gargeya S."/>
            <person name="Alvarado L."/>
            <person name="Berlin A."/>
            <person name="Chapman S.B."/>
            <person name="Chen Z."/>
            <person name="Freedman E."/>
            <person name="Gellesch M."/>
            <person name="Goldberg J."/>
            <person name="Griggs A."/>
            <person name="Gujja S."/>
            <person name="Heilman E."/>
            <person name="Heiman D."/>
            <person name="Howarth C."/>
            <person name="Mehta T."/>
            <person name="Neiman D."/>
            <person name="Pearson M."/>
            <person name="Roberts A."/>
            <person name="Saif S."/>
            <person name="Shea T."/>
            <person name="Shenoy N."/>
            <person name="Sisk P."/>
            <person name="Stolte C."/>
            <person name="Sykes S."/>
            <person name="White J."/>
            <person name="Yandava C."/>
            <person name="Burger G."/>
            <person name="Gray M.W."/>
            <person name="Holland P.W.H."/>
            <person name="King N."/>
            <person name="Lang F.B.F."/>
            <person name="Roger A.J."/>
            <person name="Ruiz-Trillo I."/>
            <person name="Haas B."/>
            <person name="Nusbaum C."/>
            <person name="Birren B."/>
        </authorList>
    </citation>
    <scope>NUCLEOTIDE SEQUENCE [LARGE SCALE GENOMIC DNA]</scope>
    <source>
        <strain evidence="1 2">JP610</strain>
    </source>
</reference>
<dbReference type="eggNOG" id="ENOG502SEM0">
    <property type="taxonomic scope" value="Eukaryota"/>
</dbReference>
<dbReference type="OrthoDB" id="57792at2759"/>
<accession>A0A0L0FPD4</accession>
<evidence type="ECO:0000313" key="1">
    <source>
        <dbReference type="EMBL" id="KNC78675.1"/>
    </source>
</evidence>